<dbReference type="RefSeq" id="WP_077849161.1">
    <property type="nucleotide sequence ID" value="NZ_LZZM01000206.1"/>
</dbReference>
<accession>A0A1S8T8A0</accession>
<dbReference type="InterPro" id="IPR010982">
    <property type="entry name" value="Lambda_DNA-bd_dom_sf"/>
</dbReference>
<keyword evidence="2" id="KW-1185">Reference proteome</keyword>
<dbReference type="GO" id="GO:0003677">
    <property type="term" value="F:DNA binding"/>
    <property type="evidence" value="ECO:0007669"/>
    <property type="project" value="InterPro"/>
</dbReference>
<gene>
    <name evidence="1" type="ORF">CLPUN_42110</name>
</gene>
<dbReference type="STRING" id="29367.CLPUN_42110"/>
<evidence type="ECO:0008006" key="3">
    <source>
        <dbReference type="Google" id="ProtNLM"/>
    </source>
</evidence>
<dbReference type="Proteomes" id="UP000190890">
    <property type="component" value="Unassembled WGS sequence"/>
</dbReference>
<dbReference type="OrthoDB" id="1798756at2"/>
<dbReference type="SUPFAM" id="SSF47413">
    <property type="entry name" value="lambda repressor-like DNA-binding domains"/>
    <property type="match status" value="1"/>
</dbReference>
<sequence>MRRATIKREIDVALSDPQKDKEYISKLKKTKDKVRYLRIVKGYGQVEAAKLIGISDRHIRRIEKELN</sequence>
<comment type="caution">
    <text evidence="1">The sequence shown here is derived from an EMBL/GenBank/DDBJ whole genome shotgun (WGS) entry which is preliminary data.</text>
</comment>
<evidence type="ECO:0000313" key="2">
    <source>
        <dbReference type="Proteomes" id="UP000190890"/>
    </source>
</evidence>
<protein>
    <recommendedName>
        <fullName evidence="3">RNA polymerase sigma-70 region 4 domain-containing protein</fullName>
    </recommendedName>
</protein>
<dbReference type="Gene3D" id="1.10.260.40">
    <property type="entry name" value="lambda repressor-like DNA-binding domains"/>
    <property type="match status" value="1"/>
</dbReference>
<dbReference type="AlphaFoldDB" id="A0A1S8T8A0"/>
<reference evidence="1 2" key="1">
    <citation type="submission" date="2016-05" db="EMBL/GenBank/DDBJ databases">
        <title>Microbial solvent formation.</title>
        <authorList>
            <person name="Poehlein A."/>
            <person name="Montoya Solano J.D."/>
            <person name="Flitsch S."/>
            <person name="Krabben P."/>
            <person name="Duerre P."/>
            <person name="Daniel R."/>
        </authorList>
    </citation>
    <scope>NUCLEOTIDE SEQUENCE [LARGE SCALE GENOMIC DNA]</scope>
    <source>
        <strain evidence="1 2">DSM 2619</strain>
    </source>
</reference>
<organism evidence="1 2">
    <name type="scientific">Clostridium puniceum</name>
    <dbReference type="NCBI Taxonomy" id="29367"/>
    <lineage>
        <taxon>Bacteria</taxon>
        <taxon>Bacillati</taxon>
        <taxon>Bacillota</taxon>
        <taxon>Clostridia</taxon>
        <taxon>Eubacteriales</taxon>
        <taxon>Clostridiaceae</taxon>
        <taxon>Clostridium</taxon>
    </lineage>
</organism>
<proteinExistence type="predicted"/>
<dbReference type="EMBL" id="LZZM01000206">
    <property type="protein sequence ID" value="OOM73973.1"/>
    <property type="molecule type" value="Genomic_DNA"/>
</dbReference>
<evidence type="ECO:0000313" key="1">
    <source>
        <dbReference type="EMBL" id="OOM73973.1"/>
    </source>
</evidence>
<name>A0A1S8T8A0_9CLOT</name>